<sequence>MFPITVKSPESCAIQLSPLSVPLPPANCKHTLGYLPRPVTSRKYACARSDPNCTAAAGNYWNQEKPAHPPPTQGTGFDSQTAAPVEDPACVSASRSRIRRNDSGSVRSKCGDRTATARILGRTPFPTCLC</sequence>
<feature type="region of interest" description="Disordered" evidence="1">
    <location>
        <begin position="57"/>
        <end position="108"/>
    </location>
</feature>
<proteinExistence type="predicted"/>
<gene>
    <name evidence="2" type="ORF">SKAU_G00148460</name>
</gene>
<protein>
    <submittedName>
        <fullName evidence="2">Uncharacterized protein</fullName>
    </submittedName>
</protein>
<evidence type="ECO:0000256" key="1">
    <source>
        <dbReference type="SAM" id="MobiDB-lite"/>
    </source>
</evidence>
<feature type="compositionally biased region" description="Polar residues" evidence="1">
    <location>
        <begin position="73"/>
        <end position="82"/>
    </location>
</feature>
<dbReference type="Proteomes" id="UP001152622">
    <property type="component" value="Chromosome 4"/>
</dbReference>
<reference evidence="2" key="1">
    <citation type="journal article" date="2023" name="Science">
        <title>Genome structures resolve the early diversification of teleost fishes.</title>
        <authorList>
            <person name="Parey E."/>
            <person name="Louis A."/>
            <person name="Montfort J."/>
            <person name="Bouchez O."/>
            <person name="Roques C."/>
            <person name="Iampietro C."/>
            <person name="Lluch J."/>
            <person name="Castinel A."/>
            <person name="Donnadieu C."/>
            <person name="Desvignes T."/>
            <person name="Floi Bucao C."/>
            <person name="Jouanno E."/>
            <person name="Wen M."/>
            <person name="Mejri S."/>
            <person name="Dirks R."/>
            <person name="Jansen H."/>
            <person name="Henkel C."/>
            <person name="Chen W.J."/>
            <person name="Zahm M."/>
            <person name="Cabau C."/>
            <person name="Klopp C."/>
            <person name="Thompson A.W."/>
            <person name="Robinson-Rechavi M."/>
            <person name="Braasch I."/>
            <person name="Lecointre G."/>
            <person name="Bobe J."/>
            <person name="Postlethwait J.H."/>
            <person name="Berthelot C."/>
            <person name="Roest Crollius H."/>
            <person name="Guiguen Y."/>
        </authorList>
    </citation>
    <scope>NUCLEOTIDE SEQUENCE</scope>
    <source>
        <strain evidence="2">WJC10195</strain>
    </source>
</reference>
<dbReference type="AlphaFoldDB" id="A0A9Q1FUP3"/>
<evidence type="ECO:0000313" key="3">
    <source>
        <dbReference type="Proteomes" id="UP001152622"/>
    </source>
</evidence>
<keyword evidence="3" id="KW-1185">Reference proteome</keyword>
<organism evidence="2 3">
    <name type="scientific">Synaphobranchus kaupii</name>
    <name type="common">Kaup's arrowtooth eel</name>
    <dbReference type="NCBI Taxonomy" id="118154"/>
    <lineage>
        <taxon>Eukaryota</taxon>
        <taxon>Metazoa</taxon>
        <taxon>Chordata</taxon>
        <taxon>Craniata</taxon>
        <taxon>Vertebrata</taxon>
        <taxon>Euteleostomi</taxon>
        <taxon>Actinopterygii</taxon>
        <taxon>Neopterygii</taxon>
        <taxon>Teleostei</taxon>
        <taxon>Anguilliformes</taxon>
        <taxon>Synaphobranchidae</taxon>
        <taxon>Synaphobranchus</taxon>
    </lineage>
</organism>
<comment type="caution">
    <text evidence="2">The sequence shown here is derived from an EMBL/GenBank/DDBJ whole genome shotgun (WGS) entry which is preliminary data.</text>
</comment>
<accession>A0A9Q1FUP3</accession>
<evidence type="ECO:0000313" key="2">
    <source>
        <dbReference type="EMBL" id="KAJ8366015.1"/>
    </source>
</evidence>
<name>A0A9Q1FUP3_SYNKA</name>
<dbReference type="EMBL" id="JAINUF010000004">
    <property type="protein sequence ID" value="KAJ8366015.1"/>
    <property type="molecule type" value="Genomic_DNA"/>
</dbReference>